<evidence type="ECO:0000256" key="4">
    <source>
        <dbReference type="ARBA" id="ARBA00022691"/>
    </source>
</evidence>
<reference evidence="8 9" key="1">
    <citation type="submission" date="2015-09" db="EMBL/GenBank/DDBJ databases">
        <title>Aphanizomenon flos-aquae WA102.</title>
        <authorList>
            <person name="Driscoll C."/>
        </authorList>
    </citation>
    <scope>NUCLEOTIDE SEQUENCE [LARGE SCALE GENOMIC DNA]</scope>
    <source>
        <strain evidence="8">WA102</strain>
    </source>
</reference>
<dbReference type="PANTHER" id="PTHR10629:SF52">
    <property type="entry name" value="DNA (CYTOSINE-5)-METHYLTRANSFERASE 1"/>
    <property type="match status" value="1"/>
</dbReference>
<evidence type="ECO:0000256" key="5">
    <source>
        <dbReference type="ARBA" id="ARBA00022747"/>
    </source>
</evidence>
<dbReference type="InterPro" id="IPR050390">
    <property type="entry name" value="C5-Methyltransferase"/>
</dbReference>
<dbReference type="GO" id="GO:0003886">
    <property type="term" value="F:DNA (cytosine-5-)-methyltransferase activity"/>
    <property type="evidence" value="ECO:0007669"/>
    <property type="project" value="UniProtKB-EC"/>
</dbReference>
<name>A0A1B7WZ87_APHFL</name>
<dbReference type="PANTHER" id="PTHR10629">
    <property type="entry name" value="CYTOSINE-SPECIFIC METHYLTRANSFERASE"/>
    <property type="match status" value="1"/>
</dbReference>
<feature type="active site" evidence="6">
    <location>
        <position position="88"/>
    </location>
</feature>
<dbReference type="EC" id="2.1.1.37" evidence="1"/>
<dbReference type="Gene3D" id="3.90.120.10">
    <property type="entry name" value="DNA Methylase, subunit A, domain 2"/>
    <property type="match status" value="1"/>
</dbReference>
<dbReference type="EMBL" id="LJOW01000106">
    <property type="protein sequence ID" value="OBQ42412.1"/>
    <property type="molecule type" value="Genomic_DNA"/>
</dbReference>
<dbReference type="GO" id="GO:0044027">
    <property type="term" value="P:negative regulation of gene expression via chromosomal CpG island methylation"/>
    <property type="evidence" value="ECO:0007669"/>
    <property type="project" value="TreeGrafter"/>
</dbReference>
<dbReference type="NCBIfam" id="TIGR00675">
    <property type="entry name" value="dcm"/>
    <property type="match status" value="1"/>
</dbReference>
<evidence type="ECO:0000313" key="8">
    <source>
        <dbReference type="EMBL" id="OBQ42412.1"/>
    </source>
</evidence>
<keyword evidence="5" id="KW-0680">Restriction system</keyword>
<dbReference type="GO" id="GO:0009307">
    <property type="term" value="P:DNA restriction-modification system"/>
    <property type="evidence" value="ECO:0007669"/>
    <property type="project" value="UniProtKB-KW"/>
</dbReference>
<proteinExistence type="inferred from homology"/>
<dbReference type="GO" id="GO:0032259">
    <property type="term" value="P:methylation"/>
    <property type="evidence" value="ECO:0007669"/>
    <property type="project" value="UniProtKB-KW"/>
</dbReference>
<evidence type="ECO:0000256" key="7">
    <source>
        <dbReference type="RuleBase" id="RU000416"/>
    </source>
</evidence>
<evidence type="ECO:0000256" key="6">
    <source>
        <dbReference type="PROSITE-ProRule" id="PRU01016"/>
    </source>
</evidence>
<comment type="similarity">
    <text evidence="6 7">Belongs to the class I-like SAM-binding methyltransferase superfamily. C5-methyltransferase family.</text>
</comment>
<evidence type="ECO:0000313" key="9">
    <source>
        <dbReference type="Proteomes" id="UP000092093"/>
    </source>
</evidence>
<gene>
    <name evidence="8" type="ORF">AN484_17850</name>
</gene>
<dbReference type="PRINTS" id="PR00105">
    <property type="entry name" value="C5METTRFRASE"/>
</dbReference>
<dbReference type="InterPro" id="IPR029063">
    <property type="entry name" value="SAM-dependent_MTases_sf"/>
</dbReference>
<evidence type="ECO:0000256" key="1">
    <source>
        <dbReference type="ARBA" id="ARBA00011975"/>
    </source>
</evidence>
<dbReference type="InterPro" id="IPR001525">
    <property type="entry name" value="C5_MeTfrase"/>
</dbReference>
<sequence>MDIKFSSHFSGCGGFASGAKKAGFDVISGIEWDEKRPEIAELYRTNVNRDHLIYKNITEVDFNELNIPLPTERKQNGLVLVHQTSPPCQDHTTLNKKRDAKSSRANILGNTHDFYKIFMPEYVVLENVKLYRKSGVYKNFKLFLSTLGYKIEEHILNAADFGVPQTRTRLFMIAAAPNYNLPTIETTHTECLGDQLHLFKNRWVGWYEAIADIIDKLEPSKLTNKQIEFVQLQQKSYATRDSETPSFAITASIGEHNVIPKVLLPKNAFLVQRIGYFKIPKIKDSLQPCWTLVSSLCDDGKGGTRNKVIDVLIDDCDTKNLNTDALARLQGFDKDYKWSGNKKIDVHGLGNSVCPPVSEAICNSIKKAILARDN</sequence>
<comment type="caution">
    <text evidence="8">The sequence shown here is derived from an EMBL/GenBank/DDBJ whole genome shotgun (WGS) entry which is preliminary data.</text>
</comment>
<dbReference type="Gene3D" id="3.40.50.150">
    <property type="entry name" value="Vaccinia Virus protein VP39"/>
    <property type="match status" value="1"/>
</dbReference>
<dbReference type="AlphaFoldDB" id="A0A1B7WZ87"/>
<dbReference type="GO" id="GO:0003677">
    <property type="term" value="F:DNA binding"/>
    <property type="evidence" value="ECO:0007669"/>
    <property type="project" value="TreeGrafter"/>
</dbReference>
<dbReference type="Pfam" id="PF00145">
    <property type="entry name" value="DNA_methylase"/>
    <property type="match status" value="1"/>
</dbReference>
<keyword evidence="3 6" id="KW-0808">Transferase</keyword>
<evidence type="ECO:0000256" key="2">
    <source>
        <dbReference type="ARBA" id="ARBA00022603"/>
    </source>
</evidence>
<protein>
    <recommendedName>
        <fullName evidence="1">DNA (cytosine-5-)-methyltransferase</fullName>
        <ecNumber evidence="1">2.1.1.37</ecNumber>
    </recommendedName>
</protein>
<evidence type="ECO:0000256" key="3">
    <source>
        <dbReference type="ARBA" id="ARBA00022679"/>
    </source>
</evidence>
<accession>A0A1B7WZ87</accession>
<dbReference type="Proteomes" id="UP000092093">
    <property type="component" value="Unassembled WGS sequence"/>
</dbReference>
<dbReference type="PROSITE" id="PS51679">
    <property type="entry name" value="SAM_MT_C5"/>
    <property type="match status" value="1"/>
</dbReference>
<organism evidence="8 9">
    <name type="scientific">Aphanizomenon flos-aquae WA102</name>
    <dbReference type="NCBI Taxonomy" id="1710896"/>
    <lineage>
        <taxon>Bacteria</taxon>
        <taxon>Bacillati</taxon>
        <taxon>Cyanobacteriota</taxon>
        <taxon>Cyanophyceae</taxon>
        <taxon>Nostocales</taxon>
        <taxon>Aphanizomenonaceae</taxon>
        <taxon>Aphanizomenon</taxon>
    </lineage>
</organism>
<keyword evidence="4 6" id="KW-0949">S-adenosyl-L-methionine</keyword>
<keyword evidence="2 6" id="KW-0489">Methyltransferase</keyword>
<dbReference type="SUPFAM" id="SSF53335">
    <property type="entry name" value="S-adenosyl-L-methionine-dependent methyltransferases"/>
    <property type="match status" value="1"/>
</dbReference>